<keyword evidence="3 10" id="KW-0732">Signal</keyword>
<keyword evidence="4" id="KW-0130">Cell adhesion</keyword>
<dbReference type="AlphaFoldDB" id="A0A3B3S3L8"/>
<sequence>MGVFFLMMPDLFCSGFSPASFQPSPSQAEAPTEQNSSSSLLPLVESLDSDLWEIQGESSGSPAGPAYGTPAVGAGSPAQTTTDPDVGLMRHWGRASGRTTPLPSTTSQEEEGLSQTGADDSTAWANSVRPGHPLTNKNRARGTAPAGSKEGAADHMHQSHLTAVPPSSAFHSPSVAFSGIAWDEVAPTFQEDQEPELRHGGTELLSESKLHNTHLSPESLQVICVDWSDLTGKGYVILNMSDNYDCDDFRAENGKQLLDLLEAAFSRKMNSPRGSWLVSLSKPTRQDRQLLMTLASEQGVIATKDVLSMLGEIRRGLLEIGIQNFTSVSSCQARPSQTRSDYGKLFVVLVIIGSICVVIIASGLIYICWQRRLPKMKNMSRGEELHFVENGCHDNPTLDVTSDGQSEMQEKKHSANGVMAGCGGSGGGGGGGWQVLVNKPAKEVPENMEEDTHL</sequence>
<evidence type="ECO:0000256" key="5">
    <source>
        <dbReference type="ARBA" id="ARBA00022989"/>
    </source>
</evidence>
<evidence type="ECO:0000256" key="9">
    <source>
        <dbReference type="SAM" id="Phobius"/>
    </source>
</evidence>
<dbReference type="InterPro" id="IPR013836">
    <property type="entry name" value="CD34/Podocalyxin"/>
</dbReference>
<evidence type="ECO:0000256" key="3">
    <source>
        <dbReference type="ARBA" id="ARBA00022729"/>
    </source>
</evidence>
<feature type="compositionally biased region" description="Polar residues" evidence="8">
    <location>
        <begin position="97"/>
        <end position="125"/>
    </location>
</feature>
<organism evidence="11 12">
    <name type="scientific">Paramormyrops kingsleyae</name>
    <dbReference type="NCBI Taxonomy" id="1676925"/>
    <lineage>
        <taxon>Eukaryota</taxon>
        <taxon>Metazoa</taxon>
        <taxon>Chordata</taxon>
        <taxon>Craniata</taxon>
        <taxon>Vertebrata</taxon>
        <taxon>Euteleostomi</taxon>
        <taxon>Actinopterygii</taxon>
        <taxon>Neopterygii</taxon>
        <taxon>Teleostei</taxon>
        <taxon>Osteoglossocephala</taxon>
        <taxon>Osteoglossomorpha</taxon>
        <taxon>Osteoglossiformes</taxon>
        <taxon>Mormyridae</taxon>
        <taxon>Paramormyrops</taxon>
    </lineage>
</organism>
<dbReference type="Pfam" id="PF06365">
    <property type="entry name" value="CD34_antigen"/>
    <property type="match status" value="1"/>
</dbReference>
<dbReference type="GO" id="GO:0005886">
    <property type="term" value="C:plasma membrane"/>
    <property type="evidence" value="ECO:0007669"/>
    <property type="project" value="UniProtKB-ARBA"/>
</dbReference>
<keyword evidence="12" id="KW-1185">Reference proteome</keyword>
<feature type="transmembrane region" description="Helical" evidence="9">
    <location>
        <begin position="345"/>
        <end position="369"/>
    </location>
</feature>
<accession>A0A3B3S3L8</accession>
<name>A0A3B3S3L8_9TELE</name>
<keyword evidence="7" id="KW-0325">Glycoprotein</keyword>
<proteinExistence type="predicted"/>
<evidence type="ECO:0000256" key="4">
    <source>
        <dbReference type="ARBA" id="ARBA00022889"/>
    </source>
</evidence>
<evidence type="ECO:0000313" key="12">
    <source>
        <dbReference type="Proteomes" id="UP000261540"/>
    </source>
</evidence>
<dbReference type="PANTHER" id="PTHR15594">
    <property type="entry name" value="PODOCALYXIN-LIKE PROTEIN 2"/>
    <property type="match status" value="1"/>
</dbReference>
<reference evidence="11" key="2">
    <citation type="submission" date="2025-09" db="UniProtKB">
        <authorList>
            <consortium name="Ensembl"/>
        </authorList>
    </citation>
    <scope>IDENTIFICATION</scope>
</reference>
<keyword evidence="6 9" id="KW-0472">Membrane</keyword>
<evidence type="ECO:0000256" key="10">
    <source>
        <dbReference type="SAM" id="SignalP"/>
    </source>
</evidence>
<comment type="subcellular location">
    <subcellularLocation>
        <location evidence="1">Membrane</location>
        <topology evidence="1">Single-pass type I membrane protein</topology>
    </subcellularLocation>
</comment>
<reference evidence="11" key="1">
    <citation type="submission" date="2025-08" db="UniProtKB">
        <authorList>
            <consortium name="Ensembl"/>
        </authorList>
    </citation>
    <scope>IDENTIFICATION</scope>
</reference>
<keyword evidence="5 9" id="KW-1133">Transmembrane helix</keyword>
<feature type="compositionally biased region" description="Low complexity" evidence="8">
    <location>
        <begin position="20"/>
        <end position="46"/>
    </location>
</feature>
<evidence type="ECO:0000256" key="6">
    <source>
        <dbReference type="ARBA" id="ARBA00023136"/>
    </source>
</evidence>
<keyword evidence="2 9" id="KW-0812">Transmembrane</keyword>
<protein>
    <recommendedName>
        <fullName evidence="13">Podocalyxin-like protein 2</fullName>
    </recommendedName>
</protein>
<dbReference type="GO" id="GO:0050901">
    <property type="term" value="P:leukocyte tethering or rolling"/>
    <property type="evidence" value="ECO:0007669"/>
    <property type="project" value="TreeGrafter"/>
</dbReference>
<dbReference type="Ensembl" id="ENSPKIT00000005835.1">
    <property type="protein sequence ID" value="ENSPKIP00000025113.1"/>
    <property type="gene ID" value="ENSPKIG00000008102.1"/>
</dbReference>
<evidence type="ECO:0000313" key="11">
    <source>
        <dbReference type="Ensembl" id="ENSPKIP00000025113.1"/>
    </source>
</evidence>
<dbReference type="InterPro" id="IPR042397">
    <property type="entry name" value="PODXL2"/>
</dbReference>
<dbReference type="STRING" id="1676925.ENSPKIP00000025113"/>
<evidence type="ECO:0000256" key="2">
    <source>
        <dbReference type="ARBA" id="ARBA00022692"/>
    </source>
</evidence>
<dbReference type="PANTHER" id="PTHR15594:SF1">
    <property type="entry name" value="PODOCALYXIN-LIKE PROTEIN 2"/>
    <property type="match status" value="1"/>
</dbReference>
<dbReference type="Proteomes" id="UP000261540">
    <property type="component" value="Unplaced"/>
</dbReference>
<feature type="chain" id="PRO_5017419364" description="Podocalyxin-like protein 2" evidence="10">
    <location>
        <begin position="16"/>
        <end position="454"/>
    </location>
</feature>
<feature type="signal peptide" evidence="10">
    <location>
        <begin position="1"/>
        <end position="15"/>
    </location>
</feature>
<dbReference type="GeneTree" id="ENSGT00730000111323"/>
<evidence type="ECO:0000256" key="1">
    <source>
        <dbReference type="ARBA" id="ARBA00004479"/>
    </source>
</evidence>
<evidence type="ECO:0008006" key="13">
    <source>
        <dbReference type="Google" id="ProtNLM"/>
    </source>
</evidence>
<evidence type="ECO:0000256" key="7">
    <source>
        <dbReference type="ARBA" id="ARBA00023180"/>
    </source>
</evidence>
<evidence type="ECO:0000256" key="8">
    <source>
        <dbReference type="SAM" id="MobiDB-lite"/>
    </source>
</evidence>
<feature type="region of interest" description="Disordered" evidence="8">
    <location>
        <begin position="20"/>
        <end position="158"/>
    </location>
</feature>